<evidence type="ECO:0000256" key="10">
    <source>
        <dbReference type="ARBA" id="ARBA00023049"/>
    </source>
</evidence>
<dbReference type="InterPro" id="IPR036757">
    <property type="entry name" value="TFR-like_dimer_dom_sf"/>
</dbReference>
<dbReference type="SUPFAM" id="SSF52025">
    <property type="entry name" value="PA domain"/>
    <property type="match status" value="1"/>
</dbReference>
<comment type="caution">
    <text evidence="20">The sequence shown here is derived from an EMBL/GenBank/DDBJ whole genome shotgun (WGS) entry which is preliminary data.</text>
</comment>
<protein>
    <recommendedName>
        <fullName evidence="15">glutamate carboxypeptidase II</fullName>
        <ecNumber evidence="15">3.4.17.21</ecNumber>
    </recommendedName>
</protein>
<dbReference type="GO" id="GO:0050793">
    <property type="term" value="P:regulation of developmental process"/>
    <property type="evidence" value="ECO:0007669"/>
    <property type="project" value="UniProtKB-ARBA"/>
</dbReference>
<dbReference type="InterPro" id="IPR039373">
    <property type="entry name" value="Peptidase_M28B"/>
</dbReference>
<keyword evidence="11" id="KW-0472">Membrane</keyword>
<evidence type="ECO:0000256" key="13">
    <source>
        <dbReference type="ARBA" id="ARBA00052003"/>
    </source>
</evidence>
<evidence type="ECO:0000256" key="5">
    <source>
        <dbReference type="ARBA" id="ARBA00022723"/>
    </source>
</evidence>
<organism evidence="20 21">
    <name type="scientific">Rhynchospora pubera</name>
    <dbReference type="NCBI Taxonomy" id="906938"/>
    <lineage>
        <taxon>Eukaryota</taxon>
        <taxon>Viridiplantae</taxon>
        <taxon>Streptophyta</taxon>
        <taxon>Embryophyta</taxon>
        <taxon>Tracheophyta</taxon>
        <taxon>Spermatophyta</taxon>
        <taxon>Magnoliopsida</taxon>
        <taxon>Liliopsida</taxon>
        <taxon>Poales</taxon>
        <taxon>Cyperaceae</taxon>
        <taxon>Cyperoideae</taxon>
        <taxon>Rhynchosporeae</taxon>
        <taxon>Rhynchospora</taxon>
    </lineage>
</organism>
<dbReference type="EC" id="3.4.17.21" evidence="15"/>
<dbReference type="Gene3D" id="1.20.930.40">
    <property type="entry name" value="Transferrin receptor-like, dimerisation domain"/>
    <property type="match status" value="1"/>
</dbReference>
<evidence type="ECO:0000259" key="17">
    <source>
        <dbReference type="Pfam" id="PF02225"/>
    </source>
</evidence>
<dbReference type="Pfam" id="PF02225">
    <property type="entry name" value="PA"/>
    <property type="match status" value="1"/>
</dbReference>
<keyword evidence="5" id="KW-0479">Metal-binding</keyword>
<evidence type="ECO:0000313" key="21">
    <source>
        <dbReference type="Proteomes" id="UP001140206"/>
    </source>
</evidence>
<evidence type="ECO:0000256" key="9">
    <source>
        <dbReference type="ARBA" id="ARBA00022989"/>
    </source>
</evidence>
<proteinExistence type="inferred from homology"/>
<evidence type="ECO:0000256" key="4">
    <source>
        <dbReference type="ARBA" id="ARBA00022692"/>
    </source>
</evidence>
<evidence type="ECO:0000256" key="1">
    <source>
        <dbReference type="ARBA" id="ARBA00001947"/>
    </source>
</evidence>
<dbReference type="CDD" id="cd02121">
    <property type="entry name" value="PA_GCPII_like"/>
    <property type="match status" value="1"/>
</dbReference>
<evidence type="ECO:0000256" key="11">
    <source>
        <dbReference type="ARBA" id="ARBA00023136"/>
    </source>
</evidence>
<accession>A0AAV8C2F0</accession>
<evidence type="ECO:0000259" key="19">
    <source>
        <dbReference type="Pfam" id="PF04389"/>
    </source>
</evidence>
<dbReference type="InterPro" id="IPR007365">
    <property type="entry name" value="TFR-like_dimer_dom"/>
</dbReference>
<evidence type="ECO:0000256" key="3">
    <source>
        <dbReference type="ARBA" id="ARBA00022670"/>
    </source>
</evidence>
<keyword evidence="16" id="KW-0175">Coiled coil</keyword>
<evidence type="ECO:0000259" key="18">
    <source>
        <dbReference type="Pfam" id="PF04253"/>
    </source>
</evidence>
<dbReference type="FunFam" id="3.40.630.10:FF:000164">
    <property type="entry name" value="Os01g0740650 protein"/>
    <property type="match status" value="1"/>
</dbReference>
<name>A0AAV8C2F0_9POAL</name>
<keyword evidence="10" id="KW-0482">Metalloprotease</keyword>
<dbReference type="Gene3D" id="3.50.30.30">
    <property type="match status" value="1"/>
</dbReference>
<evidence type="ECO:0000313" key="20">
    <source>
        <dbReference type="EMBL" id="KAJ4749635.1"/>
    </source>
</evidence>
<evidence type="ECO:0000256" key="7">
    <source>
        <dbReference type="ARBA" id="ARBA00022833"/>
    </source>
</evidence>
<dbReference type="InterPro" id="IPR003137">
    <property type="entry name" value="PA_domain"/>
</dbReference>
<dbReference type="EMBL" id="JAMFTS010000005">
    <property type="protein sequence ID" value="KAJ4749635.1"/>
    <property type="molecule type" value="Genomic_DNA"/>
</dbReference>
<keyword evidence="6" id="KW-0378">Hydrolase</keyword>
<dbReference type="Proteomes" id="UP001140206">
    <property type="component" value="Chromosome 5"/>
</dbReference>
<dbReference type="Pfam" id="PF04389">
    <property type="entry name" value="Peptidase_M28"/>
    <property type="match status" value="1"/>
</dbReference>
<keyword evidence="21" id="KW-1185">Reference proteome</keyword>
<keyword evidence="20" id="KW-0675">Receptor</keyword>
<reference evidence="20" key="1">
    <citation type="submission" date="2022-08" db="EMBL/GenBank/DDBJ databases">
        <authorList>
            <person name="Marques A."/>
        </authorList>
    </citation>
    <scope>NUCLEOTIDE SEQUENCE</scope>
    <source>
        <strain evidence="20">RhyPub2mFocal</strain>
        <tissue evidence="20">Leaves</tissue>
    </source>
</reference>
<keyword evidence="9" id="KW-1133">Transmembrane helix</keyword>
<dbReference type="FunFam" id="1.20.930.40:FF:000001">
    <property type="entry name" value="N-acetylated-alpha-linked acidic dipeptidase 2"/>
    <property type="match status" value="1"/>
</dbReference>
<evidence type="ECO:0000256" key="14">
    <source>
        <dbReference type="ARBA" id="ARBA00060399"/>
    </source>
</evidence>
<dbReference type="GO" id="GO:0006508">
    <property type="term" value="P:proteolysis"/>
    <property type="evidence" value="ECO:0007669"/>
    <property type="project" value="UniProtKB-KW"/>
</dbReference>
<dbReference type="InterPro" id="IPR007484">
    <property type="entry name" value="Peptidase_M28"/>
</dbReference>
<keyword evidence="3" id="KW-0645">Protease</keyword>
<dbReference type="SUPFAM" id="SSF47672">
    <property type="entry name" value="Transferrin receptor-like dimerisation domain"/>
    <property type="match status" value="1"/>
</dbReference>
<feature type="coiled-coil region" evidence="16">
    <location>
        <begin position="607"/>
        <end position="653"/>
    </location>
</feature>
<feature type="domain" description="Transferrin receptor-like dimerisation" evidence="18">
    <location>
        <begin position="600"/>
        <end position="724"/>
    </location>
</feature>
<dbReference type="InterPro" id="IPR046450">
    <property type="entry name" value="PA_dom_sf"/>
</dbReference>
<dbReference type="Pfam" id="PF04253">
    <property type="entry name" value="TFR_dimer"/>
    <property type="match status" value="1"/>
</dbReference>
<evidence type="ECO:0000256" key="8">
    <source>
        <dbReference type="ARBA" id="ARBA00022968"/>
    </source>
</evidence>
<evidence type="ECO:0000256" key="12">
    <source>
        <dbReference type="ARBA" id="ARBA00023180"/>
    </source>
</evidence>
<dbReference type="PANTHER" id="PTHR10404:SF46">
    <property type="entry name" value="VACUOLAR PROTEIN SORTING-ASSOCIATED PROTEIN 70"/>
    <property type="match status" value="1"/>
</dbReference>
<feature type="domain" description="PA" evidence="17">
    <location>
        <begin position="156"/>
        <end position="240"/>
    </location>
</feature>
<sequence>MKPNRNPTVSAFSTPLLLLLCLITLYLITTINPSLLTISTTTSSSSPYHSLFLSLSSNTSASSHLRRLTSLPHIASSHADSLAASYVLSSFPFPSHSTSYSVLLSFPLLRSLSLLSPSSSPLRFSLTEIPAPSDPYSSLASLAVPTFHAYAHSGAVTAPLTYAYYGRVEDFDKLRSLGINVTGTVVLARYGKIFRGDIVKNSQDAGAAAVLVYSDYQDYAQGDVFPDGQWLPQTGVQRGSTLRMQGDPSTPGWSCRAGEEECERVDKDEIVRQGFMPAVPSLPISGKDGVELHKAIGGQVAPDDWQGREGSPVYHLGPGPGVVNLTYLGNETLRKIQNVFAVIEGGTRSVSSSSDWIRVQCSYLYVLLGNHRDAWTFGAVDPNSGTASLLELAERLFKLQKKGWRPRRTIILCNWDAEEYGLIGSTEWVEENRGVLTSRAVTYLNVDSAVHGPRYRASATPQLDALLIQASKMVKDPDNPSQTIYDSWISSSDSVPVGRLGGGGSDHAPFLQHIGVPSVDMAFGTGYPVYHSIFDDYSWMQKFGDPMFQRHVAAASIWGLVALRLADDEILPFDYVSYASELKRGVKTIEEATAGSPVILSPLYKSIEEFNAAATKINDEKKDLEKKFWGIPLRKDQSKLRELNDRLIMAERAFIDGQGLSGREWHKHLIYGTSKYDDYGSKPYPGIDDAIIEAKKLNTTDAWRSVQHEIYRAARAVKQSSLVLNGGLS</sequence>
<keyword evidence="4" id="KW-0812">Transmembrane</keyword>
<dbReference type="PANTHER" id="PTHR10404">
    <property type="entry name" value="N-ACETYLATED-ALPHA-LINKED ACIDIC DIPEPTIDASE"/>
    <property type="match status" value="1"/>
</dbReference>
<evidence type="ECO:0000256" key="2">
    <source>
        <dbReference type="ARBA" id="ARBA00005634"/>
    </source>
</evidence>
<comment type="cofactor">
    <cofactor evidence="1">
        <name>Zn(2+)</name>
        <dbReference type="ChEBI" id="CHEBI:29105"/>
    </cofactor>
</comment>
<gene>
    <name evidence="20" type="ORF">LUZ62_084040</name>
</gene>
<dbReference type="Gene3D" id="3.40.630.10">
    <property type="entry name" value="Zn peptidases"/>
    <property type="match status" value="1"/>
</dbReference>
<keyword evidence="12" id="KW-0325">Glycoprotein</keyword>
<comment type="subcellular location">
    <subcellularLocation>
        <location evidence="14">Endomembrane system</location>
        <topology evidence="14">Single-pass type II membrane protein</topology>
    </subcellularLocation>
</comment>
<evidence type="ECO:0000256" key="16">
    <source>
        <dbReference type="SAM" id="Coils"/>
    </source>
</evidence>
<feature type="domain" description="Peptidase M28" evidence="19">
    <location>
        <begin position="365"/>
        <end position="540"/>
    </location>
</feature>
<evidence type="ECO:0000256" key="15">
    <source>
        <dbReference type="ARBA" id="ARBA00066561"/>
    </source>
</evidence>
<dbReference type="GO" id="GO:0004181">
    <property type="term" value="F:metallocarboxypeptidase activity"/>
    <property type="evidence" value="ECO:0007669"/>
    <property type="project" value="UniProtKB-EC"/>
</dbReference>
<evidence type="ECO:0000256" key="6">
    <source>
        <dbReference type="ARBA" id="ARBA00022801"/>
    </source>
</evidence>
<keyword evidence="8" id="KW-0735">Signal-anchor</keyword>
<dbReference type="GO" id="GO:0012505">
    <property type="term" value="C:endomembrane system"/>
    <property type="evidence" value="ECO:0007669"/>
    <property type="project" value="UniProtKB-SubCell"/>
</dbReference>
<dbReference type="CDD" id="cd08022">
    <property type="entry name" value="M28_PSMA_like"/>
    <property type="match status" value="1"/>
</dbReference>
<dbReference type="SUPFAM" id="SSF53187">
    <property type="entry name" value="Zn-dependent exopeptidases"/>
    <property type="match status" value="1"/>
</dbReference>
<dbReference type="GO" id="GO:0010073">
    <property type="term" value="P:meristem maintenance"/>
    <property type="evidence" value="ECO:0007669"/>
    <property type="project" value="UniProtKB-ARBA"/>
</dbReference>
<comment type="similarity">
    <text evidence="2">Belongs to the peptidase M28 family. M28B subfamily.</text>
</comment>
<dbReference type="AlphaFoldDB" id="A0AAV8C2F0"/>
<keyword evidence="7" id="KW-0862">Zinc</keyword>
<dbReference type="GO" id="GO:0046872">
    <property type="term" value="F:metal ion binding"/>
    <property type="evidence" value="ECO:0007669"/>
    <property type="project" value="UniProtKB-KW"/>
</dbReference>
<comment type="catalytic activity">
    <reaction evidence="13">
        <text>Release of an unsubstituted, C-terminal glutamyl residue, typically from Ac-Asp-Glu or folylpoly-gamma-glutamates.</text>
        <dbReference type="EC" id="3.4.17.21"/>
    </reaction>
</comment>